<dbReference type="NCBIfam" id="NF033788">
    <property type="entry name" value="HTH_metalloreg"/>
    <property type="match status" value="1"/>
</dbReference>
<reference evidence="5" key="1">
    <citation type="journal article" date="2014" name="Int. J. Syst. Evol. Microbiol.">
        <title>Complete genome sequence of Corynebacterium casei LMG S-19264T (=DSM 44701T), isolated from a smear-ripened cheese.</title>
        <authorList>
            <consortium name="US DOE Joint Genome Institute (JGI-PGF)"/>
            <person name="Walter F."/>
            <person name="Albersmeier A."/>
            <person name="Kalinowski J."/>
            <person name="Ruckert C."/>
        </authorList>
    </citation>
    <scope>NUCLEOTIDE SEQUENCE</scope>
    <source>
        <strain evidence="5">CGMCC 1.12187</strain>
    </source>
</reference>
<dbReference type="PROSITE" id="PS50987">
    <property type="entry name" value="HTH_ARSR_2"/>
    <property type="match status" value="1"/>
</dbReference>
<organism evidence="5 6">
    <name type="scientific">Kocuria dechangensis</name>
    <dbReference type="NCBI Taxonomy" id="1176249"/>
    <lineage>
        <taxon>Bacteria</taxon>
        <taxon>Bacillati</taxon>
        <taxon>Actinomycetota</taxon>
        <taxon>Actinomycetes</taxon>
        <taxon>Micrococcales</taxon>
        <taxon>Micrococcaceae</taxon>
        <taxon>Kocuria</taxon>
    </lineage>
</organism>
<dbReference type="InterPro" id="IPR011991">
    <property type="entry name" value="ArsR-like_HTH"/>
</dbReference>
<feature type="domain" description="HTH arsR-type" evidence="4">
    <location>
        <begin position="2"/>
        <end position="96"/>
    </location>
</feature>
<dbReference type="PANTHER" id="PTHR43132">
    <property type="entry name" value="ARSENICAL RESISTANCE OPERON REPRESSOR ARSR-RELATED"/>
    <property type="match status" value="1"/>
</dbReference>
<dbReference type="GO" id="GO:0003700">
    <property type="term" value="F:DNA-binding transcription factor activity"/>
    <property type="evidence" value="ECO:0007669"/>
    <property type="project" value="InterPro"/>
</dbReference>
<name>A0A917GZ99_9MICC</name>
<evidence type="ECO:0000256" key="1">
    <source>
        <dbReference type="ARBA" id="ARBA00023015"/>
    </source>
</evidence>
<dbReference type="InterPro" id="IPR036388">
    <property type="entry name" value="WH-like_DNA-bd_sf"/>
</dbReference>
<protein>
    <recommendedName>
        <fullName evidence="4">HTH arsR-type domain-containing protein</fullName>
    </recommendedName>
</protein>
<evidence type="ECO:0000256" key="2">
    <source>
        <dbReference type="ARBA" id="ARBA00023125"/>
    </source>
</evidence>
<dbReference type="Gene3D" id="1.10.10.10">
    <property type="entry name" value="Winged helix-like DNA-binding domain superfamily/Winged helix DNA-binding domain"/>
    <property type="match status" value="1"/>
</dbReference>
<dbReference type="PANTHER" id="PTHR43132:SF2">
    <property type="entry name" value="ARSENICAL RESISTANCE OPERON REPRESSOR ARSR-RELATED"/>
    <property type="match status" value="1"/>
</dbReference>
<keyword evidence="2" id="KW-0238">DNA-binding</keyword>
<comment type="caution">
    <text evidence="5">The sequence shown here is derived from an EMBL/GenBank/DDBJ whole genome shotgun (WGS) entry which is preliminary data.</text>
</comment>
<dbReference type="Pfam" id="PF01022">
    <property type="entry name" value="HTH_5"/>
    <property type="match status" value="1"/>
</dbReference>
<dbReference type="InterPro" id="IPR001845">
    <property type="entry name" value="HTH_ArsR_DNA-bd_dom"/>
</dbReference>
<dbReference type="Proteomes" id="UP000638848">
    <property type="component" value="Unassembled WGS sequence"/>
</dbReference>
<dbReference type="EMBL" id="BMEQ01000015">
    <property type="protein sequence ID" value="GGG62468.1"/>
    <property type="molecule type" value="Genomic_DNA"/>
</dbReference>
<evidence type="ECO:0000313" key="6">
    <source>
        <dbReference type="Proteomes" id="UP000638848"/>
    </source>
</evidence>
<dbReference type="SUPFAM" id="SSF46785">
    <property type="entry name" value="Winged helix' DNA-binding domain"/>
    <property type="match status" value="1"/>
</dbReference>
<keyword evidence="1" id="KW-0805">Transcription regulation</keyword>
<dbReference type="GO" id="GO:0003677">
    <property type="term" value="F:DNA binding"/>
    <property type="evidence" value="ECO:0007669"/>
    <property type="project" value="UniProtKB-KW"/>
</dbReference>
<evidence type="ECO:0000259" key="4">
    <source>
        <dbReference type="PROSITE" id="PS50987"/>
    </source>
</evidence>
<keyword evidence="3" id="KW-0804">Transcription</keyword>
<dbReference type="InterPro" id="IPR036390">
    <property type="entry name" value="WH_DNA-bd_sf"/>
</dbReference>
<dbReference type="InterPro" id="IPR051011">
    <property type="entry name" value="Metal_resp_trans_reg"/>
</dbReference>
<dbReference type="CDD" id="cd00090">
    <property type="entry name" value="HTH_ARSR"/>
    <property type="match status" value="1"/>
</dbReference>
<evidence type="ECO:0000256" key="3">
    <source>
        <dbReference type="ARBA" id="ARBA00023163"/>
    </source>
</evidence>
<reference evidence="5" key="2">
    <citation type="submission" date="2020-09" db="EMBL/GenBank/DDBJ databases">
        <authorList>
            <person name="Sun Q."/>
            <person name="Zhou Y."/>
        </authorList>
    </citation>
    <scope>NUCLEOTIDE SEQUENCE</scope>
    <source>
        <strain evidence="5">CGMCC 1.12187</strain>
    </source>
</reference>
<sequence>MSHTADLEAAAHLFRALSSSSRLGLLRLLREGAATVTQLAERSGLSQPLVSQHLRTLREAGLVNFTRTGRETHYSLADPHVAQLLDTVLAHVVEDRRCPA</sequence>
<proteinExistence type="predicted"/>
<gene>
    <name evidence="5" type="ORF">GCM10011374_27060</name>
</gene>
<dbReference type="PRINTS" id="PR00778">
    <property type="entry name" value="HTHARSR"/>
</dbReference>
<dbReference type="AlphaFoldDB" id="A0A917GZ99"/>
<keyword evidence="6" id="KW-1185">Reference proteome</keyword>
<dbReference type="RefSeq" id="WP_188538057.1">
    <property type="nucleotide sequence ID" value="NZ_BMEQ01000015.1"/>
</dbReference>
<evidence type="ECO:0000313" key="5">
    <source>
        <dbReference type="EMBL" id="GGG62468.1"/>
    </source>
</evidence>
<accession>A0A917GZ99</accession>
<dbReference type="SMART" id="SM00418">
    <property type="entry name" value="HTH_ARSR"/>
    <property type="match status" value="1"/>
</dbReference>